<feature type="region of interest" description="Disordered" evidence="6">
    <location>
        <begin position="1467"/>
        <end position="1499"/>
    </location>
</feature>
<evidence type="ECO:0000256" key="1">
    <source>
        <dbReference type="ARBA" id="ARBA00022729"/>
    </source>
</evidence>
<feature type="disulfide bond" evidence="5">
    <location>
        <begin position="120"/>
        <end position="132"/>
    </location>
</feature>
<protein>
    <recommendedName>
        <fullName evidence="9">DUF19 domain-containing protein</fullName>
    </recommendedName>
</protein>
<dbReference type="Gene3D" id="4.10.400.10">
    <property type="entry name" value="Low-density Lipoprotein Receptor"/>
    <property type="match status" value="1"/>
</dbReference>
<feature type="region of interest" description="Disordered" evidence="6">
    <location>
        <begin position="1266"/>
        <end position="1299"/>
    </location>
</feature>
<dbReference type="SUPFAM" id="SSF57424">
    <property type="entry name" value="LDL receptor-like module"/>
    <property type="match status" value="1"/>
</dbReference>
<dbReference type="EMBL" id="CAJGYM010000008">
    <property type="protein sequence ID" value="CAD6188605.1"/>
    <property type="molecule type" value="Genomic_DNA"/>
</dbReference>
<evidence type="ECO:0000313" key="7">
    <source>
        <dbReference type="EMBL" id="CAD6188605.1"/>
    </source>
</evidence>
<dbReference type="Proteomes" id="UP000835052">
    <property type="component" value="Unassembled WGS sequence"/>
</dbReference>
<evidence type="ECO:0000256" key="3">
    <source>
        <dbReference type="ARBA" id="ARBA00023157"/>
    </source>
</evidence>
<evidence type="ECO:0000256" key="2">
    <source>
        <dbReference type="ARBA" id="ARBA00022737"/>
    </source>
</evidence>
<dbReference type="InterPro" id="IPR036055">
    <property type="entry name" value="LDL_receptor-like_sf"/>
</dbReference>
<feature type="compositionally biased region" description="Low complexity" evidence="6">
    <location>
        <begin position="369"/>
        <end position="378"/>
    </location>
</feature>
<dbReference type="Pfam" id="PF00057">
    <property type="entry name" value="Ldl_recept_a"/>
    <property type="match status" value="1"/>
</dbReference>
<keyword evidence="4" id="KW-0325">Glycoprotein</keyword>
<dbReference type="PANTHER" id="PTHR37431:SF5">
    <property type="entry name" value="PROTEIN CBG06905"/>
    <property type="match status" value="1"/>
</dbReference>
<comment type="caution">
    <text evidence="5">Lacks conserved residue(s) required for the propagation of feature annotation.</text>
</comment>
<feature type="disulfide bond" evidence="5">
    <location>
        <begin position="127"/>
        <end position="145"/>
    </location>
</feature>
<accession>A0A8S1GZ56</accession>
<gene>
    <name evidence="7" type="ORF">CAUJ_LOCUS4524</name>
</gene>
<evidence type="ECO:0008006" key="9">
    <source>
        <dbReference type="Google" id="ProtNLM"/>
    </source>
</evidence>
<dbReference type="PROSITE" id="PS50068">
    <property type="entry name" value="LDLRA_2"/>
    <property type="match status" value="1"/>
</dbReference>
<feature type="region of interest" description="Disordered" evidence="6">
    <location>
        <begin position="361"/>
        <end position="383"/>
    </location>
</feature>
<keyword evidence="1" id="KW-0732">Signal</keyword>
<feature type="region of interest" description="Disordered" evidence="6">
    <location>
        <begin position="168"/>
        <end position="190"/>
    </location>
</feature>
<evidence type="ECO:0000256" key="5">
    <source>
        <dbReference type="PROSITE-ProRule" id="PRU00124"/>
    </source>
</evidence>
<evidence type="ECO:0000313" key="8">
    <source>
        <dbReference type="Proteomes" id="UP000835052"/>
    </source>
</evidence>
<dbReference type="OrthoDB" id="9991628at2759"/>
<proteinExistence type="predicted"/>
<keyword evidence="8" id="KW-1185">Reference proteome</keyword>
<reference evidence="7" key="1">
    <citation type="submission" date="2020-10" db="EMBL/GenBank/DDBJ databases">
        <authorList>
            <person name="Kikuchi T."/>
        </authorList>
    </citation>
    <scope>NUCLEOTIDE SEQUENCE</scope>
    <source>
        <strain evidence="7">NKZ352</strain>
    </source>
</reference>
<keyword evidence="2" id="KW-0677">Repeat</keyword>
<dbReference type="InterPro" id="IPR002172">
    <property type="entry name" value="LDrepeatLR_classA_rpt"/>
</dbReference>
<organism evidence="7 8">
    <name type="scientific">Caenorhabditis auriculariae</name>
    <dbReference type="NCBI Taxonomy" id="2777116"/>
    <lineage>
        <taxon>Eukaryota</taxon>
        <taxon>Metazoa</taxon>
        <taxon>Ecdysozoa</taxon>
        <taxon>Nematoda</taxon>
        <taxon>Chromadorea</taxon>
        <taxon>Rhabditida</taxon>
        <taxon>Rhabditina</taxon>
        <taxon>Rhabditomorpha</taxon>
        <taxon>Rhabditoidea</taxon>
        <taxon>Rhabditidae</taxon>
        <taxon>Peloderinae</taxon>
        <taxon>Caenorhabditis</taxon>
    </lineage>
</organism>
<dbReference type="PANTHER" id="PTHR37431">
    <property type="entry name" value="PROTEIN CBG06927"/>
    <property type="match status" value="1"/>
</dbReference>
<dbReference type="SMART" id="SM00192">
    <property type="entry name" value="LDLa"/>
    <property type="match status" value="1"/>
</dbReference>
<dbReference type="FunFam" id="4.10.400.10:FF:000034">
    <property type="entry name" value="Low-density lipoprotein receptor-related protein 2"/>
    <property type="match status" value="1"/>
</dbReference>
<evidence type="ECO:0000256" key="4">
    <source>
        <dbReference type="ARBA" id="ARBA00023180"/>
    </source>
</evidence>
<keyword evidence="3 5" id="KW-1015">Disulfide bond</keyword>
<feature type="compositionally biased region" description="Basic and acidic residues" evidence="6">
    <location>
        <begin position="1473"/>
        <end position="1488"/>
    </location>
</feature>
<name>A0A8S1GZ56_9PELO</name>
<comment type="caution">
    <text evidence="7">The sequence shown here is derived from an EMBL/GenBank/DDBJ whole genome shotgun (WGS) entry which is preliminary data.</text>
</comment>
<feature type="compositionally biased region" description="Low complexity" evidence="6">
    <location>
        <begin position="1267"/>
        <end position="1298"/>
    </location>
</feature>
<dbReference type="CDD" id="cd00112">
    <property type="entry name" value="LDLa"/>
    <property type="match status" value="1"/>
</dbReference>
<sequence>MNFALQLSPLNLRRLHLESRADLPKQICLFVTLQGEEFLTSSKINWQLVSLVRDPRQGQSSPPTFFFPFSAADASRLRFRFSLEICFSRISTHFLSFKMRWRGTVLLLLAALTSLAQSQCPANTFTCADGSCIPSDWRGDGEKDCEDGSDETGGATAELPFDEVVLSTPATAESPSSEEETTTTTATATDDGDCKYVDQQKIDGCSERTISFLHDIEQLSMRNSSLLWHEQLQAQIERGCNLTNEYADCVRGTSSETCMPDEGVRSWREVEMFVCQLLLPTAREHSKCFNSLKASPCANRSNQKSSTLCRLINSARSDVECLQSTKPADCSEEALEMLAPIHEEAVHVVEAIRCQGEPEAPQVVDDTAEASTETTTVEGAEDEDKPELTINMADAVNSLYYIYDICSSNYSGNAFASIAGAICARQDDIAKHSDCYQKTLEKEKCAVRNASTSCEALSTFNNNLDCAIVTMNDECSVDAQNLVVELQEDINDIIIKQKCFDDAAEEKEAAKSGGDDKDFKLNPTLPKCKEEQENAALGCLVELVEINKKLSQFHNLNFLLELASPNSTVVDGVCELFGKYEQCLQTSVFSAGQRCSFASPLNSLARIGLAPICSLDSRPMLSRHRSCLKDLADQTTKSTDCQSGLAELSGSVQMMLQGIHGEALLCKSFYVIREAFSCGERAIQEKCGTDALNDLLLLKTKMTALGEEEGCPREKPANLEEIIARPVVRQPVTLPPRDAVDRAPTAHGLRPTPAPPVPIPAPTPAVNKACTAEQQNLFEDCVRPLTAFQPHPLSVIAVPRDIDQACEAFATFKKCTAENECHPLWAKGMGAMFEYACNEASAQFKEVRKCIRETAAKENVKTCVSEFSRGAPTHACLSSNKLLTCAISELQTSCGSDAVNWVSSYVTRFATAIDPRCKIASQLPVGRVVGVGCSPEEEAIIDHCAAPLNDIGQRVEDLFAGGMQSLIKNINSLAPVFAGGCNLTEEFKTCAQFILSGRTPCVVSSCFIEAGKAICDKPDPTKAIDDNLSCFFGQIQEPNFAKCVRGTLSTVKQFTLSNIRNVLPKFIDCTEDIVRAKCGESPIQVLRAMSSPDLCVVGKAASGMTTRLPPQQVQPKLAVCDEETKKSYEVCTKSFFEKFGATPSTLLKSMSDSMVCTEAKELSACSSAARLCSATHESAFVKTVSMNCEKEAEERQRHGECVASAAASAECPTITTTPNCETVKQTIQCFSAEIITNCGQEALTFATTVVDTYAKLLDASCSIPMPEVTSSEPSEASTEATTTTTSSEVPTTTSTSSEMECGEDGLVEYLQCESLLDQYAFRPISIIGNASQWDEFCSMFNATYRPCISALKCKFEPAAPAQVQLLDSICNRVVTLRDQKKFAPCLSDLTRSQDGLRCMGHLADVDNLSKTASAEMCTGLNEVMKCAAEPIEKKCGFDALLHVFDLHTQWATLYNATCVLESPQPKEITNEVEPSRDTKPVVVQKDETTPPPTTTTELSNRIDENLDAAPATSPPVAVASRTSLLSILPVLALLLVL</sequence>
<evidence type="ECO:0000256" key="6">
    <source>
        <dbReference type="SAM" id="MobiDB-lite"/>
    </source>
</evidence>